<evidence type="ECO:0000256" key="1">
    <source>
        <dbReference type="SAM" id="Phobius"/>
    </source>
</evidence>
<feature type="transmembrane region" description="Helical" evidence="1">
    <location>
        <begin position="1846"/>
        <end position="1868"/>
    </location>
</feature>
<keyword evidence="1" id="KW-0472">Membrane</keyword>
<reference evidence="2 3" key="1">
    <citation type="submission" date="2024-04" db="EMBL/GenBank/DDBJ databases">
        <title>Tritrichomonas musculus Genome.</title>
        <authorList>
            <person name="Alves-Ferreira E."/>
            <person name="Grigg M."/>
            <person name="Lorenzi H."/>
            <person name="Galac M."/>
        </authorList>
    </citation>
    <scope>NUCLEOTIDE SEQUENCE [LARGE SCALE GENOMIC DNA]</scope>
    <source>
        <strain evidence="2 3">EAF2021</strain>
    </source>
</reference>
<dbReference type="EMBL" id="JAPFFF010000030">
    <property type="protein sequence ID" value="KAK8845998.1"/>
    <property type="molecule type" value="Genomic_DNA"/>
</dbReference>
<proteinExistence type="predicted"/>
<keyword evidence="1" id="KW-1133">Transmembrane helix</keyword>
<sequence>MFLLISLVFAKNYCVQKNEGDCLQKCSSLQQTFDDTFTNIPEDSDIKGENDEIHNIYIAGNFDYAKSKHNFIFCDPSNFFIYSDNSISKLTISDEIMTSSYDGIKKNVPVLFRFQNNFTIDIDLDEMSGFSPIYLEATNDDVFLEMTFYTDKIQEDVFSISNDSKPIKIKEITEFIKTSFKDTSKLTEIVKTYYCISDKEEKCKDYSSYNLTFINSTLDITESESVVIIDTSIPQFFGTENPNFHVIGLLGSTVSINLYLADDKLIILYDNCLQTSNYLVEGKGSFYFIIGHYTRIHSATTNNNLDITFKSINPFSIWYSELSPYRYNQHYELKNKIKIEDISWFYGDKNLSDLFEDGKFHSEDEFSTTGLTAENLTEYKINDVSYFFSSGIHEIPKNWSTPCYFYGYDQTSFVFDDVYSFSFNGIDSIISLDRYNNVTIKPAEHLRLYLYSSKPVKFTIQIDHDFTMTNGFMPSSLNPGICNINGSGKIRFENQLLMDLITNYCEYDNESITFELINKTMEPPYYVCVGQSDLESCKKEIKDIDSFDSNAKWFWMRNIMTISTIDYDKAFITGYQYTDENLEKDVFLTPNAHVVLKTCSEITISKNSSEKFIAQSKTSKLTILYSNYASEKLTFSYQLLEDPTDIDLRIYLYNEIIDLYTNYQSNFTKSSVNLEGRFCLTIRDKYRPIIDLFNYSEKTPIYTTKERKFYSICISDDSSKCAGLFDCAIANSYEEFLEYDKVTNGRSDVRIFTNITFPLQRDTYKNTDFRIYNDSVAYFDIPNKAILRFGDSLVMHIILDKDYQFSIYSYQAKFIIDVKESVIFDIDEKTYLNGYYHFEITSSLDAIELIPSPSILKLPRFHASGNFTIYSPNSDRVFYLFDRSVSVKPSPNWTYLAQSKEASLLYYPYLSTLVSDLPNDDTLSENIVLGVAVNETIKIPSTWKKPHNIFIFQKLRNDFYVTSSNITYDYDGIIVDNLIKFVGGRIDFHLPQSVTLNANFPHPYYLHKYMNMAKFICTNSSDTYVFPGDFNISNAGQVTSISIENYGPSNRLITKYKNNDQLFNLNSILKKFSSENTKESLMYDFICYYENFSQCFGDFFHVSDITSLLEAVRENPNAIIIVSQDLTIPYTTGHHYIFNSTDENIKIKLQDSPSSMHIFDDDNIQVNYSDSSLYEFIKNATIDVELNNKFDFDFDSNTTSSITFTLGSDVLVSTKTNKSADFHISVVNNNYHLYTSEIDILEPIFGDKIEKLNPYCAHDSTNYSISFCTFGVNDTIENIFNESFIGKEIFIAPLTISKNVDLFDLSSSVFVHVMANSTEYLNISLANTTQIKPDKTIINEYWEFDGDFSKTIFRLNNYSSLSIPEENVETPITFQLTSNETFIDLRDCAMQKKKFITILNNDNNSSENSQITVYGNNESYYNFISSLSGYHGISLILNGSQKYLCICNSKDSCNRCSEGINGIIIESDKIISDPGENVDIRIFSDSEISSKIFTNKHNVLIDSLCNLNLTDVKEVNQNIQDGIKIGNLVVLSNISNLLLKPEDSFLDIIMKVGQIGPTFSIELDTFLKLNVVNSNSKDVNASELYVTGQGELNAYDYPSEKIIHNSTFIKVIKGVYIICGESEGSSICSYQSSQGYKQIQTLREIRDDFDPQSKIVVILHSFPGSIDAPINYLKRQKILFMRASLNSSATFLENDNHNMLRLNSIQTVTSSRVESEIEGSDGGALIDSLDSDLVSFGVDDSIIFKQIQDFNETRIDYNVHPLKDTCRIVLDDSFVAQKHRISIVGVENRSVSVEVVANVTEENREFLQNVVVASDPERVKVTIIDQSGNEQPDPTKSKSKELSGGAIAGIVIAVVAVIAIIVIAVLFWRKKKGIADNSNEEDDSLSVGL</sequence>
<keyword evidence="1" id="KW-0812">Transmembrane</keyword>
<evidence type="ECO:0000313" key="3">
    <source>
        <dbReference type="Proteomes" id="UP001470230"/>
    </source>
</evidence>
<name>A0ABR2HFX7_9EUKA</name>
<protein>
    <submittedName>
        <fullName evidence="2">Uncharacterized protein</fullName>
    </submittedName>
</protein>
<keyword evidence="3" id="KW-1185">Reference proteome</keyword>
<evidence type="ECO:0000313" key="2">
    <source>
        <dbReference type="EMBL" id="KAK8845998.1"/>
    </source>
</evidence>
<dbReference type="Proteomes" id="UP001470230">
    <property type="component" value="Unassembled WGS sequence"/>
</dbReference>
<organism evidence="2 3">
    <name type="scientific">Tritrichomonas musculus</name>
    <dbReference type="NCBI Taxonomy" id="1915356"/>
    <lineage>
        <taxon>Eukaryota</taxon>
        <taxon>Metamonada</taxon>
        <taxon>Parabasalia</taxon>
        <taxon>Tritrichomonadida</taxon>
        <taxon>Tritrichomonadidae</taxon>
        <taxon>Tritrichomonas</taxon>
    </lineage>
</organism>
<accession>A0ABR2HFX7</accession>
<gene>
    <name evidence="2" type="ORF">M9Y10_020942</name>
</gene>
<comment type="caution">
    <text evidence="2">The sequence shown here is derived from an EMBL/GenBank/DDBJ whole genome shotgun (WGS) entry which is preliminary data.</text>
</comment>